<dbReference type="PhylomeDB" id="A7S1M9"/>
<dbReference type="AlphaFoldDB" id="A7S1M9"/>
<evidence type="ECO:0000256" key="11">
    <source>
        <dbReference type="ARBA" id="ARBA00023157"/>
    </source>
</evidence>
<keyword evidence="10 14" id="KW-0472">Membrane</keyword>
<dbReference type="Pfam" id="PF00335">
    <property type="entry name" value="Tetraspanin"/>
    <property type="match status" value="1"/>
</dbReference>
<evidence type="ECO:0000256" key="6">
    <source>
        <dbReference type="ARBA" id="ARBA00022490"/>
    </source>
</evidence>
<dbReference type="PIRSF" id="PIRSF002419">
    <property type="entry name" value="Tetraspanin"/>
    <property type="match status" value="1"/>
</dbReference>
<feature type="transmembrane region" description="Helical" evidence="14">
    <location>
        <begin position="235"/>
        <end position="256"/>
    </location>
</feature>
<evidence type="ECO:0000256" key="14">
    <source>
        <dbReference type="RuleBase" id="RU361218"/>
    </source>
</evidence>
<dbReference type="InterPro" id="IPR008952">
    <property type="entry name" value="Tetraspanin_EC2_sf"/>
</dbReference>
<keyword evidence="16" id="KW-1185">Reference proteome</keyword>
<feature type="disulfide bond" evidence="13">
    <location>
        <begin position="160"/>
        <end position="176"/>
    </location>
</feature>
<dbReference type="GO" id="GO:0065003">
    <property type="term" value="P:protein-containing complex assembly"/>
    <property type="evidence" value="ECO:0007669"/>
    <property type="project" value="UniProtKB-ARBA"/>
</dbReference>
<dbReference type="GO" id="GO:0072659">
    <property type="term" value="P:protein localization to plasma membrane"/>
    <property type="evidence" value="ECO:0007669"/>
    <property type="project" value="UniProtKB-ARBA"/>
</dbReference>
<comment type="subcellular location">
    <subcellularLocation>
        <location evidence="2">Cell junction</location>
        <location evidence="2">Adherens junction</location>
    </subcellularLocation>
    <subcellularLocation>
        <location evidence="3">Cell membrane</location>
        <topology evidence="3">Multi-pass membrane protein</topology>
    </subcellularLocation>
    <subcellularLocation>
        <location evidence="1">Cytoplasm</location>
    </subcellularLocation>
    <subcellularLocation>
        <location evidence="14">Membrane</location>
        <topology evidence="14">Multi-pass membrane protein</topology>
    </subcellularLocation>
</comment>
<accession>A7S1M9</accession>
<dbReference type="GO" id="GO:0051604">
    <property type="term" value="P:protein maturation"/>
    <property type="evidence" value="ECO:0007669"/>
    <property type="project" value="UniProtKB-ARBA"/>
</dbReference>
<gene>
    <name evidence="15" type="ORF">NEMVEDRAFT_v1g205412</name>
</gene>
<keyword evidence="7 14" id="KW-0812">Transmembrane</keyword>
<dbReference type="Gene3D" id="1.10.1450.10">
    <property type="entry name" value="Tetraspanin"/>
    <property type="match status" value="1"/>
</dbReference>
<dbReference type="SUPFAM" id="SSF48652">
    <property type="entry name" value="Tetraspanin"/>
    <property type="match status" value="1"/>
</dbReference>
<dbReference type="Proteomes" id="UP000001593">
    <property type="component" value="Unassembled WGS sequence"/>
</dbReference>
<evidence type="ECO:0000256" key="8">
    <source>
        <dbReference type="ARBA" id="ARBA00022949"/>
    </source>
</evidence>
<reference evidence="15 16" key="1">
    <citation type="journal article" date="2007" name="Science">
        <title>Sea anemone genome reveals ancestral eumetazoan gene repertoire and genomic organization.</title>
        <authorList>
            <person name="Putnam N.H."/>
            <person name="Srivastava M."/>
            <person name="Hellsten U."/>
            <person name="Dirks B."/>
            <person name="Chapman J."/>
            <person name="Salamov A."/>
            <person name="Terry A."/>
            <person name="Shapiro H."/>
            <person name="Lindquist E."/>
            <person name="Kapitonov V.V."/>
            <person name="Jurka J."/>
            <person name="Genikhovich G."/>
            <person name="Grigoriev I.V."/>
            <person name="Lucas S.M."/>
            <person name="Steele R.E."/>
            <person name="Finnerty J.R."/>
            <person name="Technau U."/>
            <person name="Martindale M.Q."/>
            <person name="Rokhsar D.S."/>
        </authorList>
    </citation>
    <scope>NUCLEOTIDE SEQUENCE [LARGE SCALE GENOMIC DNA]</scope>
    <source>
        <strain evidence="16">CH2 X CH6</strain>
    </source>
</reference>
<dbReference type="GO" id="GO:0005886">
    <property type="term" value="C:plasma membrane"/>
    <property type="evidence" value="ECO:0000318"/>
    <property type="project" value="GO_Central"/>
</dbReference>
<name>A7S1M9_NEMVE</name>
<dbReference type="OrthoDB" id="2014092at2759"/>
<organism evidence="15 16">
    <name type="scientific">Nematostella vectensis</name>
    <name type="common">Starlet sea anemone</name>
    <dbReference type="NCBI Taxonomy" id="45351"/>
    <lineage>
        <taxon>Eukaryota</taxon>
        <taxon>Metazoa</taxon>
        <taxon>Cnidaria</taxon>
        <taxon>Anthozoa</taxon>
        <taxon>Hexacorallia</taxon>
        <taxon>Actiniaria</taxon>
        <taxon>Edwardsiidae</taxon>
        <taxon>Nematostella</taxon>
    </lineage>
</organism>
<evidence type="ECO:0000256" key="5">
    <source>
        <dbReference type="ARBA" id="ARBA00022475"/>
    </source>
</evidence>
<evidence type="ECO:0000256" key="3">
    <source>
        <dbReference type="ARBA" id="ARBA00004651"/>
    </source>
</evidence>
<keyword evidence="9 14" id="KW-1133">Transmembrane helix</keyword>
<evidence type="ECO:0000256" key="1">
    <source>
        <dbReference type="ARBA" id="ARBA00004496"/>
    </source>
</evidence>
<dbReference type="InterPro" id="IPR000301">
    <property type="entry name" value="Tetraspanin_animals"/>
</dbReference>
<evidence type="ECO:0000256" key="10">
    <source>
        <dbReference type="ARBA" id="ARBA00023136"/>
    </source>
</evidence>
<keyword evidence="6" id="KW-0963">Cytoplasm</keyword>
<dbReference type="KEGG" id="nve:5514248"/>
<evidence type="ECO:0000256" key="9">
    <source>
        <dbReference type="ARBA" id="ARBA00022989"/>
    </source>
</evidence>
<feature type="transmembrane region" description="Helical" evidence="14">
    <location>
        <begin position="95"/>
        <end position="119"/>
    </location>
</feature>
<proteinExistence type="inferred from homology"/>
<comment type="similarity">
    <text evidence="4 14">Belongs to the tetraspanin (TM4SF) family.</text>
</comment>
<dbReference type="HOGENOM" id="CLU_055524_0_0_1"/>
<evidence type="ECO:0000313" key="15">
    <source>
        <dbReference type="EMBL" id="EDO42388.1"/>
    </source>
</evidence>
<evidence type="ECO:0000256" key="13">
    <source>
        <dbReference type="PIRSR" id="PIRSR002419-1"/>
    </source>
</evidence>
<evidence type="ECO:0000256" key="4">
    <source>
        <dbReference type="ARBA" id="ARBA00006840"/>
    </source>
</evidence>
<dbReference type="GO" id="GO:0005737">
    <property type="term" value="C:cytoplasm"/>
    <property type="evidence" value="ECO:0007669"/>
    <property type="project" value="UniProtKB-SubCell"/>
</dbReference>
<dbReference type="OMA" id="NDWDANI"/>
<keyword evidence="12" id="KW-0325">Glycoprotein</keyword>
<sequence length="275" mass="30219">MAKVQPNRRRRPGQPDDPSLCVKYSLFAINVIFWLAGAVILAVGIFIFIEMKEEITKLADLNFQPAVIFLALGGLLFVITIFGCIGALRENRCLLTAYIWMCGIILAGMIVCGGLGFYYKDVLETKVTAQLKDAIVLYRDPTKGDLHLIIDTVQTELQCCGVQGLNDWDANIYFNCSGPARERCGVPYSCCRKDLQENRQCGYGARSVPTSQAKENGIFTEGCVKTGIAWINTNLYLIGGIGVGILILQLATICLAQTLKAQVNALVKFAKTQTF</sequence>
<evidence type="ECO:0000256" key="12">
    <source>
        <dbReference type="ARBA" id="ARBA00023180"/>
    </source>
</evidence>
<keyword evidence="5" id="KW-1003">Cell membrane</keyword>
<protein>
    <recommendedName>
        <fullName evidence="14">Tetraspanin</fullName>
    </recommendedName>
</protein>
<dbReference type="GO" id="GO:0005912">
    <property type="term" value="C:adherens junction"/>
    <property type="evidence" value="ECO:0007669"/>
    <property type="project" value="UniProtKB-SubCell"/>
</dbReference>
<keyword evidence="8" id="KW-0965">Cell junction</keyword>
<dbReference type="PANTHER" id="PTHR19282:SF431">
    <property type="entry name" value="TETRASPANIN 26A, ISOFORM B-RELATED"/>
    <property type="match status" value="1"/>
</dbReference>
<dbReference type="PRINTS" id="PR00259">
    <property type="entry name" value="TMFOUR"/>
</dbReference>
<dbReference type="FunFam" id="1.10.1450.10:FF:000007">
    <property type="entry name" value="Tetraspanin"/>
    <property type="match status" value="1"/>
</dbReference>
<feature type="transmembrane region" description="Helical" evidence="14">
    <location>
        <begin position="67"/>
        <end position="88"/>
    </location>
</feature>
<dbReference type="InterPro" id="IPR018499">
    <property type="entry name" value="Tetraspanin/Peripherin"/>
</dbReference>
<evidence type="ECO:0000256" key="7">
    <source>
        <dbReference type="ARBA" id="ARBA00022692"/>
    </source>
</evidence>
<evidence type="ECO:0000256" key="2">
    <source>
        <dbReference type="ARBA" id="ARBA00004536"/>
    </source>
</evidence>
<dbReference type="GO" id="GO:0019899">
    <property type="term" value="F:enzyme binding"/>
    <property type="evidence" value="ECO:0007669"/>
    <property type="project" value="UniProtKB-ARBA"/>
</dbReference>
<dbReference type="eggNOG" id="KOG3882">
    <property type="taxonomic scope" value="Eukaryota"/>
</dbReference>
<dbReference type="InParanoid" id="A7S1M9"/>
<dbReference type="EMBL" id="DS469565">
    <property type="protein sequence ID" value="EDO42388.1"/>
    <property type="molecule type" value="Genomic_DNA"/>
</dbReference>
<evidence type="ECO:0000313" key="16">
    <source>
        <dbReference type="Proteomes" id="UP000001593"/>
    </source>
</evidence>
<dbReference type="GO" id="GO:0046930">
    <property type="term" value="C:pore complex"/>
    <property type="evidence" value="ECO:0007669"/>
    <property type="project" value="UniProtKB-ARBA"/>
</dbReference>
<feature type="transmembrane region" description="Helical" evidence="14">
    <location>
        <begin position="21"/>
        <end position="47"/>
    </location>
</feature>
<dbReference type="PANTHER" id="PTHR19282">
    <property type="entry name" value="TETRASPANIN"/>
    <property type="match status" value="1"/>
</dbReference>
<keyword evidence="11 13" id="KW-1015">Disulfide bond</keyword>